<feature type="binding site" evidence="4">
    <location>
        <position position="287"/>
    </location>
    <ligand>
        <name>S-adenosyl-L-methionine</name>
        <dbReference type="ChEBI" id="CHEBI:59789"/>
    </ligand>
</feature>
<dbReference type="AlphaFoldDB" id="G9X3D3"/>
<dbReference type="NCBIfam" id="TIGR00479">
    <property type="entry name" value="rumA"/>
    <property type="match status" value="1"/>
</dbReference>
<dbReference type="InterPro" id="IPR012340">
    <property type="entry name" value="NA-bd_OB-fold"/>
</dbReference>
<organism evidence="6 7">
    <name type="scientific">Peptoanaerobacter stomatis</name>
    <dbReference type="NCBI Taxonomy" id="796937"/>
    <lineage>
        <taxon>Bacteria</taxon>
        <taxon>Bacillati</taxon>
        <taxon>Bacillota</taxon>
        <taxon>Clostridia</taxon>
        <taxon>Peptostreptococcales</taxon>
        <taxon>Filifactoraceae</taxon>
        <taxon>Peptoanaerobacter</taxon>
    </lineage>
</organism>
<dbReference type="BioCyc" id="EBAC796937-HMP:GMGH-892-MONOMER"/>
<evidence type="ECO:0000313" key="7">
    <source>
        <dbReference type="Proteomes" id="UP000006437"/>
    </source>
</evidence>
<evidence type="ECO:0000256" key="2">
    <source>
        <dbReference type="ARBA" id="ARBA00022679"/>
    </source>
</evidence>
<dbReference type="PANTHER" id="PTHR11061:SF30">
    <property type="entry name" value="TRNA (URACIL(54)-C(5))-METHYLTRANSFERASE"/>
    <property type="match status" value="1"/>
</dbReference>
<dbReference type="InterPro" id="IPR029063">
    <property type="entry name" value="SAM-dependent_MTases_sf"/>
</dbReference>
<keyword evidence="2 4" id="KW-0808">Transferase</keyword>
<dbReference type="RefSeq" id="WP_009525125.1">
    <property type="nucleotide sequence ID" value="NZ_JH414549.1"/>
</dbReference>
<reference evidence="6 7" key="1">
    <citation type="submission" date="2011-08" db="EMBL/GenBank/DDBJ databases">
        <title>The Genome Sequence of Eubacteriaceae bacterium ACC19a.</title>
        <authorList>
            <consortium name="The Broad Institute Genome Sequencing Platform"/>
            <person name="Earl A."/>
            <person name="Ward D."/>
            <person name="Feldgarden M."/>
            <person name="Gevers D."/>
            <person name="Sizova M."/>
            <person name="Hazen A."/>
            <person name="Epstein S."/>
            <person name="Young S.K."/>
            <person name="Zeng Q."/>
            <person name="Gargeya S."/>
            <person name="Fitzgerald M."/>
            <person name="Haas B."/>
            <person name="Abouelleil A."/>
            <person name="Alvarado L."/>
            <person name="Arachchi H.M."/>
            <person name="Berlin A."/>
            <person name="Brown A."/>
            <person name="Chapman S.B."/>
            <person name="Chen Z."/>
            <person name="Dunbar C."/>
            <person name="Freedman E."/>
            <person name="Gearin G."/>
            <person name="Gellesch M."/>
            <person name="Goldberg J."/>
            <person name="Griggs A."/>
            <person name="Gujja S."/>
            <person name="Heiman D."/>
            <person name="Howarth C."/>
            <person name="Larson L."/>
            <person name="Lui A."/>
            <person name="MacDonald P.J.P."/>
            <person name="Montmayeur A."/>
            <person name="Murphy C."/>
            <person name="Neiman D."/>
            <person name="Pearson M."/>
            <person name="Priest M."/>
            <person name="Roberts A."/>
            <person name="Saif S."/>
            <person name="Shea T."/>
            <person name="Shenoy N."/>
            <person name="Sisk P."/>
            <person name="Stolte C."/>
            <person name="Sykes S."/>
            <person name="Wortman J."/>
            <person name="Nusbaum C."/>
            <person name="Birren B."/>
        </authorList>
    </citation>
    <scope>NUCLEOTIDE SEQUENCE [LARGE SCALE GENOMIC DNA]</scope>
    <source>
        <strain evidence="6 7">ACC19a</strain>
    </source>
</reference>
<evidence type="ECO:0000313" key="6">
    <source>
        <dbReference type="EMBL" id="EHL10675.1"/>
    </source>
</evidence>
<dbReference type="PATRIC" id="fig|796937.3.peg.2127"/>
<feature type="binding site" evidence="4">
    <location>
        <position position="336"/>
    </location>
    <ligand>
        <name>S-adenosyl-L-methionine</name>
        <dbReference type="ChEBI" id="CHEBI:59789"/>
    </ligand>
</feature>
<dbReference type="CDD" id="cd02440">
    <property type="entry name" value="AdoMet_MTases"/>
    <property type="match status" value="1"/>
</dbReference>
<dbReference type="GO" id="GO:0070475">
    <property type="term" value="P:rRNA base methylation"/>
    <property type="evidence" value="ECO:0007669"/>
    <property type="project" value="TreeGrafter"/>
</dbReference>
<dbReference type="EMBL" id="AFZE01000057">
    <property type="protein sequence ID" value="EHL10675.1"/>
    <property type="molecule type" value="Genomic_DNA"/>
</dbReference>
<dbReference type="SUPFAM" id="SSF53335">
    <property type="entry name" value="S-adenosyl-L-methionine-dependent methyltransferases"/>
    <property type="match status" value="1"/>
</dbReference>
<dbReference type="InterPro" id="IPR010280">
    <property type="entry name" value="U5_MeTrfase_fam"/>
</dbReference>
<dbReference type="HOGENOM" id="CLU_014689_7_2_9"/>
<dbReference type="PROSITE" id="PS51687">
    <property type="entry name" value="SAM_MT_RNA_M5U"/>
    <property type="match status" value="1"/>
</dbReference>
<dbReference type="FunFam" id="3.40.50.150:FF:000009">
    <property type="entry name" value="23S rRNA (Uracil(1939)-C(5))-methyltransferase RlmD"/>
    <property type="match status" value="1"/>
</dbReference>
<sequence length="453" mass="51451">MKNKQIIEFNIDEMIFGGESLNITEFDKKVTMKGGIIGQKVKAVIQKKRKDKIQAKILEVTEKSYLETEDVCSNFGRCGGCTILSVNYENQLKLKSEQLLKLFHKFGHTEIENIDVVGSPIQQEYKNKMEFTFGNEEKDGDLLIGLHRKNSSMSIVDVEDCKIIDEDYRKILKTTGEYFRKQGLPHYHIMSHEGYLRHLVIRKGINTEELLINIVTTSQIDFDLTDYINILANIELNGNIVGILHTLNDSFSDTVTPEKIEILYGRDYFYDILLDKKFKISPFSFFQTNTKGAEVLYKTAMNMIAGEKNLIFDLYSGTGTIGISMSQRAKKVIGIEIIEEAVEMAEKNAIANNISNVEFIAGDVKEEVSKLSDNPELIILDPPRAGINPKALKDIIDFNAKEILYISCNPKMLVQDLIILKESGYEIKNVKGVDMFPNSYHVECIALIQRVKS</sequence>
<feature type="active site" description="Nucleophile" evidence="4">
    <location>
        <position position="408"/>
    </location>
</feature>
<feature type="binding site" evidence="4">
    <location>
        <position position="315"/>
    </location>
    <ligand>
        <name>S-adenosyl-L-methionine</name>
        <dbReference type="ChEBI" id="CHEBI:59789"/>
    </ligand>
</feature>
<dbReference type="PANTHER" id="PTHR11061">
    <property type="entry name" value="RNA M5U METHYLTRANSFERASE"/>
    <property type="match status" value="1"/>
</dbReference>
<comment type="similarity">
    <text evidence="4">Belongs to the class I-like SAM-binding methyltransferase superfamily. RNA M5U methyltransferase family.</text>
</comment>
<feature type="binding site" evidence="4">
    <location>
        <position position="381"/>
    </location>
    <ligand>
        <name>S-adenosyl-L-methionine</name>
        <dbReference type="ChEBI" id="CHEBI:59789"/>
    </ligand>
</feature>
<dbReference type="Gene3D" id="2.40.50.1070">
    <property type="match status" value="1"/>
</dbReference>
<protein>
    <submittedName>
        <fullName evidence="6">23S rRNA (Uracil-5-)-methyltransferase RumA</fullName>
    </submittedName>
</protein>
<evidence type="ECO:0000256" key="1">
    <source>
        <dbReference type="ARBA" id="ARBA00022603"/>
    </source>
</evidence>
<dbReference type="Gene3D" id="2.40.50.140">
    <property type="entry name" value="Nucleic acid-binding proteins"/>
    <property type="match status" value="1"/>
</dbReference>
<dbReference type="Pfam" id="PF05958">
    <property type="entry name" value="tRNA_U5-meth_tr"/>
    <property type="match status" value="1"/>
</dbReference>
<evidence type="ECO:0000256" key="3">
    <source>
        <dbReference type="ARBA" id="ARBA00022691"/>
    </source>
</evidence>
<keyword evidence="1 4" id="KW-0489">Methyltransferase</keyword>
<name>G9X3D3_9FIRM</name>
<feature type="active site" evidence="5">
    <location>
        <position position="408"/>
    </location>
</feature>
<dbReference type="Proteomes" id="UP000006437">
    <property type="component" value="Unassembled WGS sequence"/>
</dbReference>
<dbReference type="InterPro" id="IPR030390">
    <property type="entry name" value="MeTrfase_TrmA_AS"/>
</dbReference>
<keyword evidence="3 4" id="KW-0949">S-adenosyl-L-methionine</keyword>
<evidence type="ECO:0000256" key="5">
    <source>
        <dbReference type="PROSITE-ProRule" id="PRU10015"/>
    </source>
</evidence>
<dbReference type="GO" id="GO:0070041">
    <property type="term" value="F:rRNA (uridine-C5-)-methyltransferase activity"/>
    <property type="evidence" value="ECO:0007669"/>
    <property type="project" value="TreeGrafter"/>
</dbReference>
<evidence type="ECO:0000256" key="4">
    <source>
        <dbReference type="PROSITE-ProRule" id="PRU01024"/>
    </source>
</evidence>
<comment type="caution">
    <text evidence="6">The sequence shown here is derived from an EMBL/GenBank/DDBJ whole genome shotgun (WGS) entry which is preliminary data.</text>
</comment>
<dbReference type="Gene3D" id="3.40.50.150">
    <property type="entry name" value="Vaccinia Virus protein VP39"/>
    <property type="match status" value="1"/>
</dbReference>
<proteinExistence type="inferred from homology"/>
<dbReference type="PROSITE" id="PS01230">
    <property type="entry name" value="TRMA_1"/>
    <property type="match status" value="1"/>
</dbReference>
<gene>
    <name evidence="6" type="ORF">HMPREF9629_00890</name>
</gene>
<accession>G9X3D3</accession>